<dbReference type="EMBL" id="AEQV01000079">
    <property type="protein sequence ID" value="EGD09233.1"/>
    <property type="molecule type" value="Genomic_DNA"/>
</dbReference>
<reference evidence="1 2" key="1">
    <citation type="journal article" date="2011" name="BMC Genomics">
        <title>Comparative genomics reveals diversity among xanthomonads infecting tomato and pepper.</title>
        <authorList>
            <person name="Potnis N."/>
            <person name="Krasileva K."/>
            <person name="Chow V."/>
            <person name="Almeida N.F."/>
            <person name="Patil P.B."/>
            <person name="Ryan R.P."/>
            <person name="Sharlach M."/>
            <person name="Behlau F."/>
            <person name="Dow J.M."/>
            <person name="Momol M.T."/>
            <person name="White F.F."/>
            <person name="Preston J.F."/>
            <person name="Vinatzer B.A."/>
            <person name="Koebnik R."/>
            <person name="Setubal J.C."/>
            <person name="Norman D.J."/>
            <person name="Staskawicz B.J."/>
            <person name="Jones J.B."/>
        </authorList>
    </citation>
    <scope>NUCLEOTIDE SEQUENCE [LARGE SCALE GENOMIC DNA]</scope>
    <source>
        <strain evidence="1 2">ATCC 35937</strain>
    </source>
</reference>
<accession>F0BE21</accession>
<protein>
    <submittedName>
        <fullName evidence="1">Uncharacterized protein</fullName>
    </submittedName>
</protein>
<dbReference type="AlphaFoldDB" id="F0BE21"/>
<proteinExistence type="predicted"/>
<name>F0BE21_9XANT</name>
<organism evidence="1 2">
    <name type="scientific">Xanthomonas vesicatoria ATCC 35937</name>
    <dbReference type="NCBI Taxonomy" id="925775"/>
    <lineage>
        <taxon>Bacteria</taxon>
        <taxon>Pseudomonadati</taxon>
        <taxon>Pseudomonadota</taxon>
        <taxon>Gammaproteobacteria</taxon>
        <taxon>Lysobacterales</taxon>
        <taxon>Lysobacteraceae</taxon>
        <taxon>Xanthomonas</taxon>
    </lineage>
</organism>
<dbReference type="KEGG" id="xve:BJD12_07025"/>
<evidence type="ECO:0000313" key="1">
    <source>
        <dbReference type="EMBL" id="EGD09233.1"/>
    </source>
</evidence>
<evidence type="ECO:0000313" key="2">
    <source>
        <dbReference type="Proteomes" id="UP000003299"/>
    </source>
</evidence>
<dbReference type="GeneID" id="46981155"/>
<comment type="caution">
    <text evidence="1">The sequence shown here is derived from an EMBL/GenBank/DDBJ whole genome shotgun (WGS) entry which is preliminary data.</text>
</comment>
<dbReference type="Proteomes" id="UP000003299">
    <property type="component" value="Unassembled WGS sequence"/>
</dbReference>
<sequence length="116" mass="11994">MLASLSDAIAGQAAIAFWFVAFALAALTLVRHASGWASMIVKQCAMASVAVGLPLAVCLPSSAYVLKLAAMLALSLCLFAVGVTRGPRRCLWLGLGAAALAHGVVAFQYVLMETAR</sequence>
<gene>
    <name evidence="1" type="ORF">XVE_2447</name>
</gene>
<dbReference type="RefSeq" id="WP_005992807.1">
    <property type="nucleotide sequence ID" value="NZ_AEQV01000079.1"/>
</dbReference>